<gene>
    <name evidence="1" type="ORF">VSS37_03705</name>
</gene>
<reference evidence="2" key="1">
    <citation type="submission" date="2023-07" db="EMBL/GenBank/DDBJ databases">
        <title>The carbon used by Thiothrix.</title>
        <authorList>
            <person name="Chen L."/>
        </authorList>
    </citation>
    <scope>NUCLEOTIDE SEQUENCE [LARGE SCALE GENOMIC DNA]</scope>
</reference>
<dbReference type="EMBL" id="JAYMYJ010000030">
    <property type="protein sequence ID" value="MEB4590076.1"/>
    <property type="molecule type" value="Genomic_DNA"/>
</dbReference>
<sequence>MGKVLVSDPAQTKLRADFYANENLIIVAGTTCFPSVQPDSGDYFFVTLVRPATGCNGVYKEVLKVVNTNGDKWGVERTNDQCYRLQMDFRMGDLVYYEPATAQMLASAIKDGVKTREICAAGTDNPCENPWNATGNVIQLTF</sequence>
<evidence type="ECO:0000313" key="1">
    <source>
        <dbReference type="EMBL" id="MEB4590076.1"/>
    </source>
</evidence>
<name>A0ABU6CU02_9GAMM</name>
<proteinExistence type="predicted"/>
<protein>
    <submittedName>
        <fullName evidence="1">Uncharacterized protein</fullName>
    </submittedName>
</protein>
<comment type="caution">
    <text evidence="1">The sequence shown here is derived from an EMBL/GenBank/DDBJ whole genome shotgun (WGS) entry which is preliminary data.</text>
</comment>
<dbReference type="Proteomes" id="UP001308005">
    <property type="component" value="Unassembled WGS sequence"/>
</dbReference>
<dbReference type="RefSeq" id="WP_324693309.1">
    <property type="nucleotide sequence ID" value="NZ_JAYMYJ010000030.1"/>
</dbReference>
<organism evidence="1 2">
    <name type="scientific">Candidatus Thiothrix phosphatis</name>
    <dbReference type="NCBI Taxonomy" id="3112415"/>
    <lineage>
        <taxon>Bacteria</taxon>
        <taxon>Pseudomonadati</taxon>
        <taxon>Pseudomonadota</taxon>
        <taxon>Gammaproteobacteria</taxon>
        <taxon>Thiotrichales</taxon>
        <taxon>Thiotrichaceae</taxon>
        <taxon>Thiothrix</taxon>
    </lineage>
</organism>
<evidence type="ECO:0000313" key="2">
    <source>
        <dbReference type="Proteomes" id="UP001308005"/>
    </source>
</evidence>
<keyword evidence="2" id="KW-1185">Reference proteome</keyword>
<accession>A0ABU6CU02</accession>